<dbReference type="EMBL" id="KL363199">
    <property type="protein sequence ID" value="KFD55517.1"/>
    <property type="molecule type" value="Genomic_DNA"/>
</dbReference>
<dbReference type="AlphaFoldDB" id="A0A085ME71"/>
<protein>
    <submittedName>
        <fullName evidence="1">Uncharacterized protein</fullName>
    </submittedName>
</protein>
<dbReference type="EMBL" id="KL367483">
    <property type="protein sequence ID" value="KFD71318.1"/>
    <property type="molecule type" value="Genomic_DNA"/>
</dbReference>
<gene>
    <name evidence="1" type="ORF">M513_03569</name>
    <name evidence="2" type="ORF">M514_03569</name>
</gene>
<sequence length="65" mass="7405">MITFHREANGSQIEQVLSSVDKKALSVQEVVMDYCIAPDEHPTTRCKEIVLEIQFAQHRAVIRPP</sequence>
<evidence type="ECO:0000313" key="3">
    <source>
        <dbReference type="Proteomes" id="UP000030764"/>
    </source>
</evidence>
<dbReference type="Proteomes" id="UP000030758">
    <property type="component" value="Unassembled WGS sequence"/>
</dbReference>
<evidence type="ECO:0000313" key="1">
    <source>
        <dbReference type="EMBL" id="KFD55517.1"/>
    </source>
</evidence>
<keyword evidence="3" id="KW-1185">Reference proteome</keyword>
<dbReference type="Proteomes" id="UP000030764">
    <property type="component" value="Unassembled WGS sequence"/>
</dbReference>
<evidence type="ECO:0000313" key="2">
    <source>
        <dbReference type="EMBL" id="KFD71318.1"/>
    </source>
</evidence>
<organism evidence="1 3">
    <name type="scientific">Trichuris suis</name>
    <name type="common">pig whipworm</name>
    <dbReference type="NCBI Taxonomy" id="68888"/>
    <lineage>
        <taxon>Eukaryota</taxon>
        <taxon>Metazoa</taxon>
        <taxon>Ecdysozoa</taxon>
        <taxon>Nematoda</taxon>
        <taxon>Enoplea</taxon>
        <taxon>Dorylaimia</taxon>
        <taxon>Trichinellida</taxon>
        <taxon>Trichuridae</taxon>
        <taxon>Trichuris</taxon>
    </lineage>
</organism>
<reference evidence="1 3" key="1">
    <citation type="journal article" date="2014" name="Nat. Genet.">
        <title>Genome and transcriptome of the porcine whipworm Trichuris suis.</title>
        <authorList>
            <person name="Jex A.R."/>
            <person name="Nejsum P."/>
            <person name="Schwarz E.M."/>
            <person name="Hu L."/>
            <person name="Young N.D."/>
            <person name="Hall R.S."/>
            <person name="Korhonen P.K."/>
            <person name="Liao S."/>
            <person name="Thamsborg S."/>
            <person name="Xia J."/>
            <person name="Xu P."/>
            <person name="Wang S."/>
            <person name="Scheerlinck J.P."/>
            <person name="Hofmann A."/>
            <person name="Sternberg P.W."/>
            <person name="Wang J."/>
            <person name="Gasser R.B."/>
        </authorList>
    </citation>
    <scope>NUCLEOTIDE SEQUENCE [LARGE SCALE GENOMIC DNA]</scope>
    <source>
        <strain evidence="2">DCEP-RM93F</strain>
        <strain evidence="1">DCEP-RM93M</strain>
    </source>
</reference>
<name>A0A085ME71_9BILA</name>
<accession>A0A085ME71</accession>
<proteinExistence type="predicted"/>